<feature type="compositionally biased region" description="Polar residues" evidence="1">
    <location>
        <begin position="82"/>
        <end position="93"/>
    </location>
</feature>
<keyword evidence="4" id="KW-1185">Reference proteome</keyword>
<feature type="compositionally biased region" description="Low complexity" evidence="1">
    <location>
        <begin position="260"/>
        <end position="270"/>
    </location>
</feature>
<evidence type="ECO:0000256" key="1">
    <source>
        <dbReference type="SAM" id="MobiDB-lite"/>
    </source>
</evidence>
<feature type="transmembrane region" description="Helical" evidence="2">
    <location>
        <begin position="6"/>
        <end position="30"/>
    </location>
</feature>
<reference evidence="3 4" key="1">
    <citation type="submission" date="2014-12" db="EMBL/GenBank/DDBJ databases">
        <authorList>
            <person name="Neuveglise Cecile"/>
        </authorList>
    </citation>
    <scope>NUCLEOTIDE SEQUENCE [LARGE SCALE GENOMIC DNA]</scope>
    <source>
        <strain evidence="3 4">CBS 12615</strain>
    </source>
</reference>
<dbReference type="Proteomes" id="UP000054304">
    <property type="component" value="Unassembled WGS sequence"/>
</dbReference>
<proteinExistence type="predicted"/>
<feature type="region of interest" description="Disordered" evidence="1">
    <location>
        <begin position="260"/>
        <end position="304"/>
    </location>
</feature>
<keyword evidence="2" id="KW-0812">Transmembrane</keyword>
<dbReference type="RefSeq" id="XP_022627018.1">
    <property type="nucleotide sequence ID" value="XM_022774975.1"/>
</dbReference>
<name>A0A0C7MTQ4_9SACH</name>
<dbReference type="OrthoDB" id="4097102at2759"/>
<dbReference type="GeneID" id="34684183"/>
<evidence type="ECO:0000313" key="4">
    <source>
        <dbReference type="Proteomes" id="UP000054304"/>
    </source>
</evidence>
<feature type="compositionally biased region" description="Polar residues" evidence="1">
    <location>
        <begin position="279"/>
        <end position="289"/>
    </location>
</feature>
<dbReference type="EMBL" id="LN736360">
    <property type="protein sequence ID" value="CEP60777.1"/>
    <property type="molecule type" value="Genomic_DNA"/>
</dbReference>
<sequence length="364" mass="39395">MVDGVSVAVGCAVGIPCGIAVVVAVAFWLLMQRRFRKEREEDAESVGGDGAISFTNMEALREKKIEEQDLEKSEAVQHAAEGSSSSDLTHTLESSTAGGGGSAAGSTPANNGKFRKWGFKTDSAAKPSRRNTYMPAYRKKLNSSIGSLHQGSDSGSTRPQDGLRTPNDSSSTSLGDMKPSNNASSANEPTVLDQMIPVLAHRDTSDSALATRSDFSLTHDKHSSNDNLIKNLQTHDFGSYPRRRSSVNLNSMASANISTSSVATRSSSTHSHAKGSENVFGTPTSNKTGNGVPEQSKELRDDQSAIDLAENGLVDDKRDYYMLRNNYDVKNGGEIAEEDQYENEFTNYSESKREFINSLKPRKH</sequence>
<protein>
    <submittedName>
        <fullName evidence="3">LALA0S01e18734g1_1</fullName>
    </submittedName>
</protein>
<keyword evidence="2" id="KW-1133">Transmembrane helix</keyword>
<evidence type="ECO:0000313" key="3">
    <source>
        <dbReference type="EMBL" id="CEP60777.1"/>
    </source>
</evidence>
<feature type="compositionally biased region" description="Polar residues" evidence="1">
    <location>
        <begin position="166"/>
        <end position="188"/>
    </location>
</feature>
<keyword evidence="2" id="KW-0472">Membrane</keyword>
<dbReference type="AlphaFoldDB" id="A0A0C7MTQ4"/>
<evidence type="ECO:0000256" key="2">
    <source>
        <dbReference type="SAM" id="Phobius"/>
    </source>
</evidence>
<feature type="compositionally biased region" description="Polar residues" evidence="1">
    <location>
        <begin position="142"/>
        <end position="159"/>
    </location>
</feature>
<accession>A0A0C7MTQ4</accession>
<feature type="region of interest" description="Disordered" evidence="1">
    <location>
        <begin position="68"/>
        <end position="190"/>
    </location>
</feature>
<gene>
    <name evidence="3" type="ORF">LALA0_S01e18734g</name>
</gene>
<organism evidence="3 4">
    <name type="scientific">Lachancea lanzarotensis</name>
    <dbReference type="NCBI Taxonomy" id="1245769"/>
    <lineage>
        <taxon>Eukaryota</taxon>
        <taxon>Fungi</taxon>
        <taxon>Dikarya</taxon>
        <taxon>Ascomycota</taxon>
        <taxon>Saccharomycotina</taxon>
        <taxon>Saccharomycetes</taxon>
        <taxon>Saccharomycetales</taxon>
        <taxon>Saccharomycetaceae</taxon>
        <taxon>Lachancea</taxon>
    </lineage>
</organism>
<dbReference type="HOGENOM" id="CLU_079389_0_0_1"/>